<name>A0ABV4CE97_9PSEU</name>
<comment type="caution">
    <text evidence="2">The sequence shown here is derived from an EMBL/GenBank/DDBJ whole genome shotgun (WGS) entry which is preliminary data.</text>
</comment>
<dbReference type="RefSeq" id="WP_345357931.1">
    <property type="nucleotide sequence ID" value="NZ_BAABII010000003.1"/>
</dbReference>
<dbReference type="Proteomes" id="UP001564626">
    <property type="component" value="Unassembled WGS sequence"/>
</dbReference>
<dbReference type="InterPro" id="IPR002347">
    <property type="entry name" value="SDR_fam"/>
</dbReference>
<keyword evidence="3" id="KW-1185">Reference proteome</keyword>
<comment type="similarity">
    <text evidence="1">Belongs to the short-chain dehydrogenases/reductases (SDR) family.</text>
</comment>
<dbReference type="NCBIfam" id="NF009093">
    <property type="entry name" value="PRK12429.1"/>
    <property type="match status" value="1"/>
</dbReference>
<dbReference type="PRINTS" id="PR00080">
    <property type="entry name" value="SDRFAMILY"/>
</dbReference>
<proteinExistence type="inferred from homology"/>
<evidence type="ECO:0000313" key="2">
    <source>
        <dbReference type="EMBL" id="MEY8039358.1"/>
    </source>
</evidence>
<dbReference type="GO" id="GO:0003858">
    <property type="term" value="F:3-hydroxybutyrate dehydrogenase activity"/>
    <property type="evidence" value="ECO:0007669"/>
    <property type="project" value="UniProtKB-EC"/>
</dbReference>
<keyword evidence="2" id="KW-0560">Oxidoreductase</keyword>
<dbReference type="PRINTS" id="PR00081">
    <property type="entry name" value="GDHRDH"/>
</dbReference>
<dbReference type="SUPFAM" id="SSF51735">
    <property type="entry name" value="NAD(P)-binding Rossmann-fold domains"/>
    <property type="match status" value="1"/>
</dbReference>
<dbReference type="EC" id="1.1.1.30" evidence="2"/>
<dbReference type="PANTHER" id="PTHR42879:SF2">
    <property type="entry name" value="3-OXOACYL-[ACYL-CARRIER-PROTEIN] REDUCTASE FABG"/>
    <property type="match status" value="1"/>
</dbReference>
<dbReference type="PANTHER" id="PTHR42879">
    <property type="entry name" value="3-OXOACYL-(ACYL-CARRIER-PROTEIN) REDUCTASE"/>
    <property type="match status" value="1"/>
</dbReference>
<dbReference type="InterPro" id="IPR036291">
    <property type="entry name" value="NAD(P)-bd_dom_sf"/>
</dbReference>
<dbReference type="InterPro" id="IPR050259">
    <property type="entry name" value="SDR"/>
</dbReference>
<evidence type="ECO:0000313" key="3">
    <source>
        <dbReference type="Proteomes" id="UP001564626"/>
    </source>
</evidence>
<dbReference type="Gene3D" id="3.40.50.720">
    <property type="entry name" value="NAD(P)-binding Rossmann-like Domain"/>
    <property type="match status" value="1"/>
</dbReference>
<sequence length="255" mass="26817">MSALHTPEHVLTGKRAVVTGGASGIGAAVARGLVGAGAEVVLADRAAEAVEAVAAELGAEARVVDLSDPEVAGALGERADVVVNNAGFQHVAPVHEFPPETFSAMLRVMVESPFRIVRTALPGMYRRGWGRVINISSVHGLRASRYKSAYVTAKHAVEGLSKTIALEGARYGVTSNCVNPGFVRTPLVERQLTEQAELHRVPEAEVLEDVLLARSAVKRLVEPEEVAELVVWLCGPGTSSITGASMAMDGGWTAH</sequence>
<accession>A0ABV4CE97</accession>
<dbReference type="EMBL" id="JBGEHV010000010">
    <property type="protein sequence ID" value="MEY8039358.1"/>
    <property type="molecule type" value="Genomic_DNA"/>
</dbReference>
<dbReference type="Pfam" id="PF13561">
    <property type="entry name" value="adh_short_C2"/>
    <property type="match status" value="1"/>
</dbReference>
<evidence type="ECO:0000256" key="1">
    <source>
        <dbReference type="ARBA" id="ARBA00006484"/>
    </source>
</evidence>
<gene>
    <name evidence="2" type="ORF">AB8O55_08110</name>
</gene>
<dbReference type="InterPro" id="IPR020904">
    <property type="entry name" value="Sc_DH/Rdtase_CS"/>
</dbReference>
<protein>
    <submittedName>
        <fullName evidence="2">3-hydroxybutyrate dehydrogenase</fullName>
        <ecNumber evidence="2">1.1.1.30</ecNumber>
    </submittedName>
</protein>
<reference evidence="2 3" key="1">
    <citation type="submission" date="2024-08" db="EMBL/GenBank/DDBJ databases">
        <title>Genome mining of Saccharopolyspora cebuensis PGLac3 from Nigerian medicinal plant.</title>
        <authorList>
            <person name="Ezeobiora C.E."/>
            <person name="Igbokwe N.H."/>
            <person name="Amin D.H."/>
            <person name="Mendie U.E."/>
        </authorList>
    </citation>
    <scope>NUCLEOTIDE SEQUENCE [LARGE SCALE GENOMIC DNA]</scope>
    <source>
        <strain evidence="2 3">PGLac3</strain>
    </source>
</reference>
<organism evidence="2 3">
    <name type="scientific">Saccharopolyspora cebuensis</name>
    <dbReference type="NCBI Taxonomy" id="418759"/>
    <lineage>
        <taxon>Bacteria</taxon>
        <taxon>Bacillati</taxon>
        <taxon>Actinomycetota</taxon>
        <taxon>Actinomycetes</taxon>
        <taxon>Pseudonocardiales</taxon>
        <taxon>Pseudonocardiaceae</taxon>
        <taxon>Saccharopolyspora</taxon>
    </lineage>
</organism>
<dbReference type="PROSITE" id="PS00061">
    <property type="entry name" value="ADH_SHORT"/>
    <property type="match status" value="1"/>
</dbReference>